<feature type="domain" description="YcaO" evidence="1">
    <location>
        <begin position="14"/>
        <end position="362"/>
    </location>
</feature>
<name>A0AAU9F3P0_9BACT</name>
<dbReference type="InterPro" id="IPR003776">
    <property type="entry name" value="YcaO-like_dom"/>
</dbReference>
<evidence type="ECO:0000313" key="2">
    <source>
        <dbReference type="EMBL" id="BEQ15342.1"/>
    </source>
</evidence>
<accession>A0AAU9F3P0</accession>
<reference evidence="3" key="1">
    <citation type="journal article" date="2023" name="Arch. Microbiol.">
        <title>Desulfoferula mesophilus gen. nov. sp. nov., a mesophilic sulfate-reducing bacterium isolated from a brackish lake sediment.</title>
        <authorList>
            <person name="Watanabe T."/>
            <person name="Yabe T."/>
            <person name="Tsuji J.M."/>
            <person name="Fukui M."/>
        </authorList>
    </citation>
    <scope>NUCLEOTIDE SEQUENCE [LARGE SCALE GENOMIC DNA]</scope>
    <source>
        <strain evidence="3">12FAK</strain>
    </source>
</reference>
<dbReference type="NCBIfam" id="TIGR00702">
    <property type="entry name" value="YcaO-type kinase domain"/>
    <property type="match status" value="1"/>
</dbReference>
<keyword evidence="3" id="KW-1185">Reference proteome</keyword>
<dbReference type="PROSITE" id="PS51664">
    <property type="entry name" value="YCAO"/>
    <property type="match status" value="1"/>
</dbReference>
<dbReference type="AlphaFoldDB" id="A0AAU9F3P0"/>
<dbReference type="EMBL" id="AP028679">
    <property type="protein sequence ID" value="BEQ15342.1"/>
    <property type="molecule type" value="Genomic_DNA"/>
</dbReference>
<dbReference type="Proteomes" id="UP001366166">
    <property type="component" value="Chromosome"/>
</dbReference>
<dbReference type="KEGG" id="dmp:FAK_24080"/>
<protein>
    <recommendedName>
        <fullName evidence="1">YcaO domain-containing protein</fullName>
    </recommendedName>
</protein>
<dbReference type="Pfam" id="PF02624">
    <property type="entry name" value="YcaO"/>
    <property type="match status" value="1"/>
</dbReference>
<dbReference type="PANTHER" id="PTHR37809">
    <property type="entry name" value="RIBOSOMAL PROTEIN S12 METHYLTHIOTRANSFERASE ACCESSORY FACTOR YCAO"/>
    <property type="match status" value="1"/>
</dbReference>
<proteinExistence type="predicted"/>
<evidence type="ECO:0000313" key="3">
    <source>
        <dbReference type="Proteomes" id="UP001366166"/>
    </source>
</evidence>
<sequence>MIADPGLPIYTANGKGVTPELALASAFGEFMERLQCVHSMRTTRLGMMFSGPDFFHDTKPVQVAELWRETPGLMAELIESPSALSCDTLDCLPYWDVFAGRERLLPYRLMLLNCTSTGMAAGNTAGEALTQGICEVMERYPLRLLVQARVQAMPTIPLKQLPIGSPGMLAMLEDLRRAGLEIIVKDCTLDGKIPVLAVILIDHERDRFGLDYGCDPVFEIALERCITELYQGRRELPHRYSSWSKGRDLPLALFDNIHATLPYLLRDAPPAPFRKAFAPPGQSNHAYLAFLINRLKEMGHALYARDFSFLGFPSHHVIIGEMSAPRPLTTADCFFHFHETNELLSLIYRLSEERDENRDGLERIAEILAPRAVRGDIYSKSFEDQLSKSLMHAPLDDLWFPPRLFMSFLFIHTGRWEDALQLLRQAPQESADEKVIALCDLLGDYCSLKLEGVDISIISQLLEATHGLGHFGAQIKRLLAGEYASLYFRDPPEAEGRAWKGIPLPRCISLSACAGCPCRRFCYPKRFLELRGRLQKAYRPISQQEFGQSLQTILAEARVQCLPRKGLSNI</sequence>
<organism evidence="2 3">
    <name type="scientific">Desulfoferula mesophila</name>
    <dbReference type="NCBI Taxonomy" id="3058419"/>
    <lineage>
        <taxon>Bacteria</taxon>
        <taxon>Pseudomonadati</taxon>
        <taxon>Thermodesulfobacteriota</taxon>
        <taxon>Desulfarculia</taxon>
        <taxon>Desulfarculales</taxon>
        <taxon>Desulfarculaceae</taxon>
        <taxon>Desulfoferula</taxon>
    </lineage>
</organism>
<evidence type="ECO:0000259" key="1">
    <source>
        <dbReference type="PROSITE" id="PS51664"/>
    </source>
</evidence>
<dbReference type="Gene3D" id="3.30.1330.230">
    <property type="match status" value="1"/>
</dbReference>
<dbReference type="PANTHER" id="PTHR37809:SF1">
    <property type="entry name" value="RIBOSOMAL PROTEIN S12 METHYLTHIOTRANSFERASE ACCESSORY FACTOR YCAO"/>
    <property type="match status" value="1"/>
</dbReference>
<gene>
    <name evidence="2" type="ORF">FAK_24080</name>
</gene>